<dbReference type="Proteomes" id="UP001292216">
    <property type="component" value="Unassembled WGS sequence"/>
</dbReference>
<feature type="compositionally biased region" description="Basic residues" evidence="1">
    <location>
        <begin position="134"/>
        <end position="145"/>
    </location>
</feature>
<feature type="region of interest" description="Disordered" evidence="1">
    <location>
        <begin position="39"/>
        <end position="64"/>
    </location>
</feature>
<sequence length="173" mass="18454">MPHNYDSRQGPVPPFHPYTHNYPGVNPYEIKAVASSLVPYSPPTPTPTQAPTPTPVVTTTPKAGGLSLPSLSDLKGIVDRMGGIDGILATMGQVQKVMQTVQQFAPMAKLLTSLLPGGKGRAGSSVGRMDDYRPRRRKTNRKKSGSRTGSGRSGKRSSTGKSGKSVKSGKRRR</sequence>
<dbReference type="RefSeq" id="WP_260070665.1">
    <property type="nucleotide sequence ID" value="NZ_CBCSKM010000019.1"/>
</dbReference>
<evidence type="ECO:0008006" key="4">
    <source>
        <dbReference type="Google" id="ProtNLM"/>
    </source>
</evidence>
<dbReference type="EMBL" id="JAYERP010000002">
    <property type="protein sequence ID" value="MEA3572492.1"/>
    <property type="molecule type" value="Genomic_DNA"/>
</dbReference>
<name>A0ABU5PRS5_9BACL</name>
<accession>A0ABU5PRS5</accession>
<feature type="compositionally biased region" description="Pro residues" evidence="1">
    <location>
        <begin position="40"/>
        <end position="54"/>
    </location>
</feature>
<evidence type="ECO:0000256" key="1">
    <source>
        <dbReference type="SAM" id="MobiDB-lite"/>
    </source>
</evidence>
<feature type="region of interest" description="Disordered" evidence="1">
    <location>
        <begin position="114"/>
        <end position="173"/>
    </location>
</feature>
<feature type="compositionally biased region" description="Low complexity" evidence="1">
    <location>
        <begin position="146"/>
        <end position="166"/>
    </location>
</feature>
<gene>
    <name evidence="2" type="ORF">U9M73_21430</name>
</gene>
<comment type="caution">
    <text evidence="2">The sequence shown here is derived from an EMBL/GenBank/DDBJ whole genome shotgun (WGS) entry which is preliminary data.</text>
</comment>
<evidence type="ECO:0000313" key="3">
    <source>
        <dbReference type="Proteomes" id="UP001292216"/>
    </source>
</evidence>
<protein>
    <recommendedName>
        <fullName evidence="4">Tyrosine protein kinase</fullName>
    </recommendedName>
</protein>
<proteinExistence type="predicted"/>
<organism evidence="2 3">
    <name type="scientific">Paenibacillus phoenicis</name>
    <dbReference type="NCBI Taxonomy" id="554117"/>
    <lineage>
        <taxon>Bacteria</taxon>
        <taxon>Bacillati</taxon>
        <taxon>Bacillota</taxon>
        <taxon>Bacilli</taxon>
        <taxon>Bacillales</taxon>
        <taxon>Paenibacillaceae</taxon>
        <taxon>Paenibacillus</taxon>
    </lineage>
</organism>
<keyword evidence="3" id="KW-1185">Reference proteome</keyword>
<evidence type="ECO:0000313" key="2">
    <source>
        <dbReference type="EMBL" id="MEA3572492.1"/>
    </source>
</evidence>
<reference evidence="2 3" key="1">
    <citation type="submission" date="2023-12" db="EMBL/GenBank/DDBJ databases">
        <title>Whole genome sequencing of Paenibacillus phoenicis isolated from the Phoenix Mars Lander spacecraft assembly facility.</title>
        <authorList>
            <person name="Garcia A."/>
            <person name="Venkateswaran K."/>
        </authorList>
    </citation>
    <scope>NUCLEOTIDE SEQUENCE [LARGE SCALE GENOMIC DNA]</scope>
    <source>
        <strain evidence="2 3">3PO2SA</strain>
    </source>
</reference>